<accession>A0A9W9CQY2</accession>
<dbReference type="Proteomes" id="UP001140560">
    <property type="component" value="Unassembled WGS sequence"/>
</dbReference>
<evidence type="ECO:0000256" key="1">
    <source>
        <dbReference type="SAM" id="MobiDB-lite"/>
    </source>
</evidence>
<dbReference type="AlphaFoldDB" id="A0A9W9CQY2"/>
<sequence length="633" mass="70874">MDLYPTLVEAGALRGYDTRRITQALHVRMRNIRAESTSSDLFLFVQQIINDIRRGALPPNPYAFVHILSIYRDTKRFQEGYELWQWLVEQDEHFVSQASYGAAIELMAYGRIMGLPDLEHVYTEALKRFPGTFAEYHLSPDAIVPDRTQPIAIPGIPTVLLQGILTARILARDWKRAYLALDTALRLFPAQTPRRYYELFMTERPLSEAYTACMVACRAGVTIAPSFITALITKMRATIAESPSMADRMMLVRAIANALYAHMQAGGRLDGRHVGGFIHALEQLLPDKLAGDDYQGEAAELRDIIVVTAHDIMTGLIQTGMSFETFEIHAFESLISLAGKLGVPALLTTTLRDVEVTGLELGPVGIRSAITSAGLVQDKALIEQLWERLVSAAEAESVQIPFEDWITFTKACRRAKHSDYFRAQLSRLPHAISASIEQHLLVQIDQQETEAPGLQVVEYMLLEDFQKEVEALKTQMRDVEAVAMSGQALDLSKSPFYMHIDPDHPTLGSVSDLRAIYDEMTTDPHQPPPPPPTEGSPIQTSLSPTGIPLDELRFQNWCTVLEMMDEAEVYEFDFQSALNAAIKARVPLKRGPELLRLRKDKSAPPYEAGSLRHRIKSLRATSATDVRMFRKVG</sequence>
<reference evidence="2" key="1">
    <citation type="submission" date="2022-10" db="EMBL/GenBank/DDBJ databases">
        <title>Tapping the CABI collections for fungal endophytes: first genome assemblies for Collariella, Neodidymelliopsis, Ascochyta clinopodiicola, Didymella pomorum, Didymosphaeria variabile, Neocosmospora piperis and Neocucurbitaria cava.</title>
        <authorList>
            <person name="Hill R."/>
        </authorList>
    </citation>
    <scope>NUCLEOTIDE SEQUENCE</scope>
    <source>
        <strain evidence="2">IMI 356814</strain>
    </source>
</reference>
<protein>
    <submittedName>
        <fullName evidence="2">Uncharacterized protein</fullName>
    </submittedName>
</protein>
<evidence type="ECO:0000313" key="2">
    <source>
        <dbReference type="EMBL" id="KAJ4375834.1"/>
    </source>
</evidence>
<name>A0A9W9CQY2_9PLEO</name>
<keyword evidence="3" id="KW-1185">Reference proteome</keyword>
<proteinExistence type="predicted"/>
<evidence type="ECO:0000313" key="3">
    <source>
        <dbReference type="Proteomes" id="UP001140560"/>
    </source>
</evidence>
<comment type="caution">
    <text evidence="2">The sequence shown here is derived from an EMBL/GenBank/DDBJ whole genome shotgun (WGS) entry which is preliminary data.</text>
</comment>
<organism evidence="2 3">
    <name type="scientific">Neocucurbitaria cava</name>
    <dbReference type="NCBI Taxonomy" id="798079"/>
    <lineage>
        <taxon>Eukaryota</taxon>
        <taxon>Fungi</taxon>
        <taxon>Dikarya</taxon>
        <taxon>Ascomycota</taxon>
        <taxon>Pezizomycotina</taxon>
        <taxon>Dothideomycetes</taxon>
        <taxon>Pleosporomycetidae</taxon>
        <taxon>Pleosporales</taxon>
        <taxon>Pleosporineae</taxon>
        <taxon>Cucurbitariaceae</taxon>
        <taxon>Neocucurbitaria</taxon>
    </lineage>
</organism>
<feature type="region of interest" description="Disordered" evidence="1">
    <location>
        <begin position="520"/>
        <end position="545"/>
    </location>
</feature>
<gene>
    <name evidence="2" type="ORF">N0V83_001111</name>
</gene>
<dbReference type="EMBL" id="JAPEUY010000002">
    <property type="protein sequence ID" value="KAJ4375834.1"/>
    <property type="molecule type" value="Genomic_DNA"/>
</dbReference>
<feature type="compositionally biased region" description="Pro residues" evidence="1">
    <location>
        <begin position="525"/>
        <end position="534"/>
    </location>
</feature>
<dbReference type="OrthoDB" id="185373at2759"/>